<name>G2R876_THETT</name>
<dbReference type="Proteomes" id="UP000008181">
    <property type="component" value="Chromosome 3"/>
</dbReference>
<dbReference type="PROSITE" id="PS51891">
    <property type="entry name" value="CENP_V_GFA"/>
    <property type="match status" value="2"/>
</dbReference>
<accession>G2R876</accession>
<proteinExistence type="inferred from homology"/>
<feature type="region of interest" description="Disordered" evidence="4">
    <location>
        <begin position="117"/>
        <end position="137"/>
    </location>
</feature>
<dbReference type="AlphaFoldDB" id="G2R876"/>
<dbReference type="eggNOG" id="KOG4192">
    <property type="taxonomic scope" value="Eukaryota"/>
</dbReference>
<dbReference type="InterPro" id="IPR011057">
    <property type="entry name" value="Mss4-like_sf"/>
</dbReference>
<protein>
    <recommendedName>
        <fullName evidence="5">CENP-V/GFA domain-containing protein</fullName>
    </recommendedName>
</protein>
<dbReference type="RefSeq" id="XP_003654471.1">
    <property type="nucleotide sequence ID" value="XM_003654423.1"/>
</dbReference>
<comment type="similarity">
    <text evidence="1">Belongs to the Gfa family.</text>
</comment>
<dbReference type="PANTHER" id="PTHR28620">
    <property type="entry name" value="CENTROMERE PROTEIN V"/>
    <property type="match status" value="1"/>
</dbReference>
<dbReference type="GeneID" id="11516383"/>
<keyword evidence="2" id="KW-0479">Metal-binding</keyword>
<feature type="domain" description="CENP-V/GFA" evidence="5">
    <location>
        <begin position="138"/>
        <end position="280"/>
    </location>
</feature>
<sequence length="302" mass="33341">LKGNCHCGRYRFELTVPKIEGAISCTCSLCRKKGYIWLSITPASSEDGQFKVVRDDGFLREYQSAALRDKFCSHCGTGVLGEHVVGPLEGQMLVNVRAVQGVNPFELEPLLKTVSLPEPEQPISAPPPAAPEAPTAHHTGSCHCGKVRLELLTPIEDQEVREDNCSSCVRASSLHLSEPGAWAEADSACGKQTKQDAYVGVYPTESQVRIHGKEHMFEYLYGRRFIGFARCETCGVVVFLNVYGPPLSAYDHLPPERRERALAIHHTNMTLLPLNVRILDVDLATLRVQRSDEGTKGYVLDP</sequence>
<dbReference type="Pfam" id="PF04828">
    <property type="entry name" value="GFA"/>
    <property type="match status" value="1"/>
</dbReference>
<dbReference type="OrthoDB" id="4585480at2759"/>
<dbReference type="GO" id="GO:0046872">
    <property type="term" value="F:metal ion binding"/>
    <property type="evidence" value="ECO:0007669"/>
    <property type="project" value="UniProtKB-KW"/>
</dbReference>
<dbReference type="Gene3D" id="2.170.150.70">
    <property type="match status" value="2"/>
</dbReference>
<dbReference type="InterPro" id="IPR052355">
    <property type="entry name" value="CENP-V-like"/>
</dbReference>
<evidence type="ECO:0000256" key="4">
    <source>
        <dbReference type="SAM" id="MobiDB-lite"/>
    </source>
</evidence>
<evidence type="ECO:0000256" key="3">
    <source>
        <dbReference type="ARBA" id="ARBA00022833"/>
    </source>
</evidence>
<evidence type="ECO:0000256" key="1">
    <source>
        <dbReference type="ARBA" id="ARBA00005495"/>
    </source>
</evidence>
<feature type="domain" description="CENP-V/GFA" evidence="5">
    <location>
        <begin position="1"/>
        <end position="120"/>
    </location>
</feature>
<dbReference type="PANTHER" id="PTHR28620:SF1">
    <property type="entry name" value="CENP-V_GFA DOMAIN-CONTAINING PROTEIN"/>
    <property type="match status" value="1"/>
</dbReference>
<reference evidence="6 7" key="1">
    <citation type="journal article" date="2011" name="Nat. Biotechnol.">
        <title>Comparative genomic analysis of the thermophilic biomass-degrading fungi Myceliophthora thermophila and Thielavia terrestris.</title>
        <authorList>
            <person name="Berka R.M."/>
            <person name="Grigoriev I.V."/>
            <person name="Otillar R."/>
            <person name="Salamov A."/>
            <person name="Grimwood J."/>
            <person name="Reid I."/>
            <person name="Ishmael N."/>
            <person name="John T."/>
            <person name="Darmond C."/>
            <person name="Moisan M.-C."/>
            <person name="Henrissat B."/>
            <person name="Coutinho P.M."/>
            <person name="Lombard V."/>
            <person name="Natvig D.O."/>
            <person name="Lindquist E."/>
            <person name="Schmutz J."/>
            <person name="Lucas S."/>
            <person name="Harris P."/>
            <person name="Powlowski J."/>
            <person name="Bellemare A."/>
            <person name="Taylor D."/>
            <person name="Butler G."/>
            <person name="de Vries R.P."/>
            <person name="Allijn I.E."/>
            <person name="van den Brink J."/>
            <person name="Ushinsky S."/>
            <person name="Storms R."/>
            <person name="Powell A.J."/>
            <person name="Paulsen I.T."/>
            <person name="Elbourne L.D.H."/>
            <person name="Baker S.E."/>
            <person name="Magnuson J."/>
            <person name="LaBoissiere S."/>
            <person name="Clutterbuck A.J."/>
            <person name="Martinez D."/>
            <person name="Wogulis M."/>
            <person name="de Leon A.L."/>
            <person name="Rey M.W."/>
            <person name="Tsang A."/>
        </authorList>
    </citation>
    <scope>NUCLEOTIDE SEQUENCE [LARGE SCALE GENOMIC DNA]</scope>
    <source>
        <strain evidence="7">ATCC 38088 / NRRL 8126</strain>
    </source>
</reference>
<evidence type="ECO:0000256" key="2">
    <source>
        <dbReference type="ARBA" id="ARBA00022723"/>
    </source>
</evidence>
<dbReference type="HOGENOM" id="CLU_055491_0_1_1"/>
<dbReference type="SUPFAM" id="SSF51316">
    <property type="entry name" value="Mss4-like"/>
    <property type="match status" value="2"/>
</dbReference>
<evidence type="ECO:0000259" key="5">
    <source>
        <dbReference type="PROSITE" id="PS51891"/>
    </source>
</evidence>
<dbReference type="EMBL" id="CP003011">
    <property type="protein sequence ID" value="AEO68135.1"/>
    <property type="molecule type" value="Genomic_DNA"/>
</dbReference>
<dbReference type="KEGG" id="ttt:THITE_2051078"/>
<organism evidence="6 7">
    <name type="scientific">Thermothielavioides terrestris (strain ATCC 38088 / NRRL 8126)</name>
    <name type="common">Thielavia terrestris</name>
    <dbReference type="NCBI Taxonomy" id="578455"/>
    <lineage>
        <taxon>Eukaryota</taxon>
        <taxon>Fungi</taxon>
        <taxon>Dikarya</taxon>
        <taxon>Ascomycota</taxon>
        <taxon>Pezizomycotina</taxon>
        <taxon>Sordariomycetes</taxon>
        <taxon>Sordariomycetidae</taxon>
        <taxon>Sordariales</taxon>
        <taxon>Chaetomiaceae</taxon>
        <taxon>Thermothielavioides</taxon>
        <taxon>Thermothielavioides terrestris</taxon>
    </lineage>
</organism>
<keyword evidence="7" id="KW-1185">Reference proteome</keyword>
<keyword evidence="3" id="KW-0862">Zinc</keyword>
<feature type="non-terminal residue" evidence="6">
    <location>
        <position position="1"/>
    </location>
</feature>
<evidence type="ECO:0000313" key="6">
    <source>
        <dbReference type="EMBL" id="AEO68135.1"/>
    </source>
</evidence>
<gene>
    <name evidence="6" type="ORF">THITE_2051078</name>
</gene>
<dbReference type="GO" id="GO:0016846">
    <property type="term" value="F:carbon-sulfur lyase activity"/>
    <property type="evidence" value="ECO:0007669"/>
    <property type="project" value="InterPro"/>
</dbReference>
<dbReference type="InterPro" id="IPR006913">
    <property type="entry name" value="CENP-V/GFA"/>
</dbReference>
<evidence type="ECO:0000313" key="7">
    <source>
        <dbReference type="Proteomes" id="UP000008181"/>
    </source>
</evidence>